<reference evidence="2" key="1">
    <citation type="submission" date="2018-02" db="EMBL/GenBank/DDBJ databases">
        <title>Rhizophora mucronata_Transcriptome.</title>
        <authorList>
            <person name="Meera S.P."/>
            <person name="Sreeshan A."/>
            <person name="Augustine A."/>
        </authorList>
    </citation>
    <scope>NUCLEOTIDE SEQUENCE</scope>
    <source>
        <tissue evidence="2">Leaf</tissue>
    </source>
</reference>
<keyword evidence="1" id="KW-0812">Transmembrane</keyword>
<evidence type="ECO:0000313" key="2">
    <source>
        <dbReference type="EMBL" id="MBX06781.1"/>
    </source>
</evidence>
<name>A0A2P2KM37_RHIMU</name>
<evidence type="ECO:0000256" key="1">
    <source>
        <dbReference type="SAM" id="Phobius"/>
    </source>
</evidence>
<keyword evidence="1" id="KW-0472">Membrane</keyword>
<dbReference type="EMBL" id="GGEC01026297">
    <property type="protein sequence ID" value="MBX06781.1"/>
    <property type="molecule type" value="Transcribed_RNA"/>
</dbReference>
<feature type="transmembrane region" description="Helical" evidence="1">
    <location>
        <begin position="23"/>
        <end position="40"/>
    </location>
</feature>
<keyword evidence="1" id="KW-1133">Transmembrane helix</keyword>
<organism evidence="2">
    <name type="scientific">Rhizophora mucronata</name>
    <name type="common">Asiatic mangrove</name>
    <dbReference type="NCBI Taxonomy" id="61149"/>
    <lineage>
        <taxon>Eukaryota</taxon>
        <taxon>Viridiplantae</taxon>
        <taxon>Streptophyta</taxon>
        <taxon>Embryophyta</taxon>
        <taxon>Tracheophyta</taxon>
        <taxon>Spermatophyta</taxon>
        <taxon>Magnoliopsida</taxon>
        <taxon>eudicotyledons</taxon>
        <taxon>Gunneridae</taxon>
        <taxon>Pentapetalae</taxon>
        <taxon>rosids</taxon>
        <taxon>fabids</taxon>
        <taxon>Malpighiales</taxon>
        <taxon>Rhizophoraceae</taxon>
        <taxon>Rhizophora</taxon>
    </lineage>
</organism>
<dbReference type="AlphaFoldDB" id="A0A2P2KM37"/>
<accession>A0A2P2KM37</accession>
<sequence>MKGGKSKADTTNNATDVRSVFPAYYYFHVLRLFFFLCIITW</sequence>
<protein>
    <submittedName>
        <fullName evidence="2">Uncharacterized protein</fullName>
    </submittedName>
</protein>
<proteinExistence type="predicted"/>